<gene>
    <name evidence="2" type="ORF">CLV58_108104</name>
</gene>
<feature type="domain" description="HTH lysR-type" evidence="1">
    <location>
        <begin position="42"/>
        <end position="103"/>
    </location>
</feature>
<dbReference type="SUPFAM" id="SSF46785">
    <property type="entry name" value="Winged helix' DNA-binding domain"/>
    <property type="match status" value="1"/>
</dbReference>
<comment type="caution">
    <text evidence="2">The sequence shown here is derived from an EMBL/GenBank/DDBJ whole genome shotgun (WGS) entry which is preliminary data.</text>
</comment>
<proteinExistence type="predicted"/>
<evidence type="ECO:0000313" key="2">
    <source>
        <dbReference type="EMBL" id="PRY39214.1"/>
    </source>
</evidence>
<evidence type="ECO:0000313" key="3">
    <source>
        <dbReference type="Proteomes" id="UP000238375"/>
    </source>
</evidence>
<keyword evidence="3" id="KW-1185">Reference proteome</keyword>
<dbReference type="EMBL" id="PVTE01000008">
    <property type="protein sequence ID" value="PRY39214.1"/>
    <property type="molecule type" value="Genomic_DNA"/>
</dbReference>
<accession>A0A2T0T0M8</accession>
<dbReference type="InterPro" id="IPR000847">
    <property type="entry name" value="LysR_HTH_N"/>
</dbReference>
<dbReference type="InterPro" id="IPR051815">
    <property type="entry name" value="Molybdate_resp_trans_reg"/>
</dbReference>
<dbReference type="AlphaFoldDB" id="A0A2T0T0M8"/>
<sequence>MTLYITSTYLCRYSTKTIRDMQIQINGRIWLEGSDRFFGIGRLELLTHIQRTGSINQAAKAMNMSYKRAWELVQSMNGQADAPLVATQTGGEKGGGAVVTEEGLKYIAYFQGLQDRFRQFITQEMAQLP</sequence>
<dbReference type="GO" id="GO:0003700">
    <property type="term" value="F:DNA-binding transcription factor activity"/>
    <property type="evidence" value="ECO:0007669"/>
    <property type="project" value="InterPro"/>
</dbReference>
<reference evidence="2 3" key="1">
    <citation type="submission" date="2018-03" db="EMBL/GenBank/DDBJ databases">
        <title>Genomic Encyclopedia of Archaeal and Bacterial Type Strains, Phase II (KMG-II): from individual species to whole genera.</title>
        <authorList>
            <person name="Goeker M."/>
        </authorList>
    </citation>
    <scope>NUCLEOTIDE SEQUENCE [LARGE SCALE GENOMIC DNA]</scope>
    <source>
        <strain evidence="2 3">DSM 28354</strain>
    </source>
</reference>
<dbReference type="Proteomes" id="UP000238375">
    <property type="component" value="Unassembled WGS sequence"/>
</dbReference>
<organism evidence="2 3">
    <name type="scientific">Spirosoma oryzae</name>
    <dbReference type="NCBI Taxonomy" id="1469603"/>
    <lineage>
        <taxon>Bacteria</taxon>
        <taxon>Pseudomonadati</taxon>
        <taxon>Bacteroidota</taxon>
        <taxon>Cytophagia</taxon>
        <taxon>Cytophagales</taxon>
        <taxon>Cytophagaceae</taxon>
        <taxon>Spirosoma</taxon>
    </lineage>
</organism>
<dbReference type="PANTHER" id="PTHR30432">
    <property type="entry name" value="TRANSCRIPTIONAL REGULATOR MODE"/>
    <property type="match status" value="1"/>
</dbReference>
<evidence type="ECO:0000259" key="1">
    <source>
        <dbReference type="Pfam" id="PF00126"/>
    </source>
</evidence>
<dbReference type="InterPro" id="IPR036390">
    <property type="entry name" value="WH_DNA-bd_sf"/>
</dbReference>
<dbReference type="PANTHER" id="PTHR30432:SF1">
    <property type="entry name" value="DNA-BINDING TRANSCRIPTIONAL DUAL REGULATOR MODE"/>
    <property type="match status" value="1"/>
</dbReference>
<dbReference type="Pfam" id="PF00126">
    <property type="entry name" value="HTH_1"/>
    <property type="match status" value="1"/>
</dbReference>
<dbReference type="InterPro" id="IPR036388">
    <property type="entry name" value="WH-like_DNA-bd_sf"/>
</dbReference>
<dbReference type="Gene3D" id="1.10.10.10">
    <property type="entry name" value="Winged helix-like DNA-binding domain superfamily/Winged helix DNA-binding domain"/>
    <property type="match status" value="1"/>
</dbReference>
<name>A0A2T0T0M8_9BACT</name>
<protein>
    <submittedName>
        <fullName evidence="2">Molybdate transport system regulatory protein</fullName>
    </submittedName>
</protein>